<feature type="compositionally biased region" description="Acidic residues" evidence="1">
    <location>
        <begin position="137"/>
        <end position="152"/>
    </location>
</feature>
<dbReference type="AlphaFoldDB" id="A0A165LZG6"/>
<accession>A0A165LZG6</accession>
<proteinExistence type="predicted"/>
<reference evidence="3" key="1">
    <citation type="submission" date="2016-01" db="EMBL/GenBank/DDBJ databases">
        <title>Whole genome sequencing of Bhargavaea cecembensis T14.</title>
        <authorList>
            <person name="Hong K.W."/>
        </authorList>
    </citation>
    <scope>NUCLEOTIDE SEQUENCE [LARGE SCALE GENOMIC DNA]</scope>
    <source>
        <strain evidence="3">M19</strain>
    </source>
</reference>
<name>A0A165LZG6_9BACI</name>
<dbReference type="RefSeq" id="WP_063190525.1">
    <property type="nucleotide sequence ID" value="NZ_LQQY01000002.1"/>
</dbReference>
<evidence type="ECO:0000256" key="1">
    <source>
        <dbReference type="SAM" id="MobiDB-lite"/>
    </source>
</evidence>
<evidence type="ECO:0000313" key="3">
    <source>
        <dbReference type="Proteomes" id="UP000076510"/>
    </source>
</evidence>
<protein>
    <submittedName>
        <fullName evidence="2">Uncharacterized protein</fullName>
    </submittedName>
</protein>
<dbReference type="Proteomes" id="UP000076510">
    <property type="component" value="Unassembled WGS sequence"/>
</dbReference>
<gene>
    <name evidence="2" type="ORF">AV649_11690</name>
</gene>
<organism evidence="2 3">
    <name type="scientific">Rossellomorea marisflavi</name>
    <dbReference type="NCBI Taxonomy" id="189381"/>
    <lineage>
        <taxon>Bacteria</taxon>
        <taxon>Bacillati</taxon>
        <taxon>Bacillota</taxon>
        <taxon>Bacilli</taxon>
        <taxon>Bacillales</taxon>
        <taxon>Bacillaceae</taxon>
        <taxon>Rossellomorea</taxon>
    </lineage>
</organism>
<evidence type="ECO:0000313" key="2">
    <source>
        <dbReference type="EMBL" id="KZE53414.1"/>
    </source>
</evidence>
<feature type="region of interest" description="Disordered" evidence="1">
    <location>
        <begin position="136"/>
        <end position="159"/>
    </location>
</feature>
<sequence>MTKTQLNVFFKMQQKDDKKEVLKFEIKGQEEGDESTTALYALAGSIILFEIEGCAAGETSAEFMNIQRDSKKTAMKFAIKGDSEKKAQELYKYAGRNVNLSIQQSQMSIEEFYEDNPGIEYQVDENGNVEVPKDQLSIDDVEDQEEQDVGDLFEEKELH</sequence>
<comment type="caution">
    <text evidence="2">The sequence shown here is derived from an EMBL/GenBank/DDBJ whole genome shotgun (WGS) entry which is preliminary data.</text>
</comment>
<dbReference type="EMBL" id="LQQY01000002">
    <property type="protein sequence ID" value="KZE53414.1"/>
    <property type="molecule type" value="Genomic_DNA"/>
</dbReference>